<keyword evidence="1" id="KW-0175">Coiled coil</keyword>
<keyword evidence="4" id="KW-1185">Reference proteome</keyword>
<dbReference type="AlphaFoldDB" id="A0A9P4LQ70"/>
<dbReference type="EMBL" id="ML978164">
    <property type="protein sequence ID" value="KAF2033888.1"/>
    <property type="molecule type" value="Genomic_DNA"/>
</dbReference>
<evidence type="ECO:0000313" key="4">
    <source>
        <dbReference type="Proteomes" id="UP000799777"/>
    </source>
</evidence>
<feature type="coiled-coil region" evidence="1">
    <location>
        <begin position="159"/>
        <end position="207"/>
    </location>
</feature>
<sequence>MAPSRAYIPSAALLRALSRPLQQRCPFAHPSSVQFNRGKRTRAAKIEQPESGSMNPNKAAQLLKSSETQLKEQISDDKSMHPLSDRDLEKDDMPVINWYEQDLDKGTPKRLIERIATAEDRKKEKEMYTMIEESVMNPDYDDAHLNRRLIDSLISNPNFVDLTQELKDIKSEIHTKEELMALELQAAKDAEKESKQLNASLKMATHQAMQDLINDPEAVDAGVELQEVLDKIPEIEDMDSPEFQAVLDRAITKLNDSPAFQKKIAAVVEKDTGADIDREWDELEREVEGAINEDESSDADLGPATVEDIGDVDQLLTQMRDVLKSIGGDSQLEAELDAVLSEDPTAEQEGDFDREMDPDELAAELTKLAQSKAPDAKDAESEEDVPAELQARVDKIMEDPKLMQKLVYIQQLIEQSERAKSDLTAIAHEVAPDPYVELDEGRTATLKQRMQAARDDSTHLAAMNALRVNLLPPFNISPALKSFNQAIQFAYIGANDDIRRILWRSYQKARTLPTFLQNLNDDAWDILYYSQAVTWGSNQNRQDHLCTLLADLKSLGRDGPPTHPNSLVKSGNGEHLQA</sequence>
<protein>
    <submittedName>
        <fullName evidence="3">Uncharacterized protein</fullName>
    </submittedName>
</protein>
<feature type="compositionally biased region" description="Polar residues" evidence="2">
    <location>
        <begin position="50"/>
        <end position="68"/>
    </location>
</feature>
<feature type="region of interest" description="Disordered" evidence="2">
    <location>
        <begin position="558"/>
        <end position="578"/>
    </location>
</feature>
<feature type="region of interest" description="Disordered" evidence="2">
    <location>
        <begin position="29"/>
        <end position="87"/>
    </location>
</feature>
<name>A0A9P4LQ70_9PLEO</name>
<evidence type="ECO:0000256" key="1">
    <source>
        <dbReference type="SAM" id="Coils"/>
    </source>
</evidence>
<dbReference type="OrthoDB" id="7984201at2759"/>
<comment type="caution">
    <text evidence="3">The sequence shown here is derived from an EMBL/GenBank/DDBJ whole genome shotgun (WGS) entry which is preliminary data.</text>
</comment>
<reference evidence="3" key="1">
    <citation type="journal article" date="2020" name="Stud. Mycol.">
        <title>101 Dothideomycetes genomes: a test case for predicting lifestyles and emergence of pathogens.</title>
        <authorList>
            <person name="Haridas S."/>
            <person name="Albert R."/>
            <person name="Binder M."/>
            <person name="Bloem J."/>
            <person name="Labutti K."/>
            <person name="Salamov A."/>
            <person name="Andreopoulos B."/>
            <person name="Baker S."/>
            <person name="Barry K."/>
            <person name="Bills G."/>
            <person name="Bluhm B."/>
            <person name="Cannon C."/>
            <person name="Castanera R."/>
            <person name="Culley D."/>
            <person name="Daum C."/>
            <person name="Ezra D."/>
            <person name="Gonzalez J."/>
            <person name="Henrissat B."/>
            <person name="Kuo A."/>
            <person name="Liang C."/>
            <person name="Lipzen A."/>
            <person name="Lutzoni F."/>
            <person name="Magnuson J."/>
            <person name="Mondo S."/>
            <person name="Nolan M."/>
            <person name="Ohm R."/>
            <person name="Pangilinan J."/>
            <person name="Park H.-J."/>
            <person name="Ramirez L."/>
            <person name="Alfaro M."/>
            <person name="Sun H."/>
            <person name="Tritt A."/>
            <person name="Yoshinaga Y."/>
            <person name="Zwiers L.-H."/>
            <person name="Turgeon B."/>
            <person name="Goodwin S."/>
            <person name="Spatafora J."/>
            <person name="Crous P."/>
            <person name="Grigoriev I."/>
        </authorList>
    </citation>
    <scope>NUCLEOTIDE SEQUENCE</scope>
    <source>
        <strain evidence="3">CBS 110217</strain>
    </source>
</reference>
<organism evidence="3 4">
    <name type="scientific">Setomelanomma holmii</name>
    <dbReference type="NCBI Taxonomy" id="210430"/>
    <lineage>
        <taxon>Eukaryota</taxon>
        <taxon>Fungi</taxon>
        <taxon>Dikarya</taxon>
        <taxon>Ascomycota</taxon>
        <taxon>Pezizomycotina</taxon>
        <taxon>Dothideomycetes</taxon>
        <taxon>Pleosporomycetidae</taxon>
        <taxon>Pleosporales</taxon>
        <taxon>Pleosporineae</taxon>
        <taxon>Phaeosphaeriaceae</taxon>
        <taxon>Setomelanomma</taxon>
    </lineage>
</organism>
<evidence type="ECO:0000313" key="3">
    <source>
        <dbReference type="EMBL" id="KAF2033888.1"/>
    </source>
</evidence>
<dbReference type="Proteomes" id="UP000799777">
    <property type="component" value="Unassembled WGS sequence"/>
</dbReference>
<feature type="compositionally biased region" description="Basic and acidic residues" evidence="2">
    <location>
        <begin position="69"/>
        <end position="87"/>
    </location>
</feature>
<evidence type="ECO:0000256" key="2">
    <source>
        <dbReference type="SAM" id="MobiDB-lite"/>
    </source>
</evidence>
<gene>
    <name evidence="3" type="ORF">EK21DRAFT_108677</name>
</gene>
<accession>A0A9P4LQ70</accession>
<proteinExistence type="predicted"/>